<dbReference type="GO" id="GO:0016567">
    <property type="term" value="P:protein ubiquitination"/>
    <property type="evidence" value="ECO:0007669"/>
    <property type="project" value="TreeGrafter"/>
</dbReference>
<dbReference type="InterPro" id="IPR001841">
    <property type="entry name" value="Znf_RING"/>
</dbReference>
<proteinExistence type="predicted"/>
<dbReference type="Gene3D" id="3.30.40.10">
    <property type="entry name" value="Zinc/RING finger domain, C3HC4 (zinc finger)"/>
    <property type="match status" value="1"/>
</dbReference>
<protein>
    <recommendedName>
        <fullName evidence="5">RING-type domain-containing protein</fullName>
    </recommendedName>
</protein>
<evidence type="ECO:0000259" key="5">
    <source>
        <dbReference type="PROSITE" id="PS50089"/>
    </source>
</evidence>
<dbReference type="InterPro" id="IPR013083">
    <property type="entry name" value="Znf_RING/FYVE/PHD"/>
</dbReference>
<evidence type="ECO:0000256" key="1">
    <source>
        <dbReference type="ARBA" id="ARBA00022723"/>
    </source>
</evidence>
<dbReference type="OrthoDB" id="8062037at2759"/>
<evidence type="ECO:0000256" key="2">
    <source>
        <dbReference type="ARBA" id="ARBA00022771"/>
    </source>
</evidence>
<dbReference type="PROSITE" id="PS50089">
    <property type="entry name" value="ZF_RING_2"/>
    <property type="match status" value="1"/>
</dbReference>
<reference evidence="6" key="1">
    <citation type="submission" date="2023-05" db="EMBL/GenBank/DDBJ databases">
        <title>Genome and transcriptome analyses reveal genes involved in the formation of fine ridges on petal epidermal cells in Hibiscus trionum.</title>
        <authorList>
            <person name="Koshimizu S."/>
            <person name="Masuda S."/>
            <person name="Ishii T."/>
            <person name="Shirasu K."/>
            <person name="Hoshino A."/>
            <person name="Arita M."/>
        </authorList>
    </citation>
    <scope>NUCLEOTIDE SEQUENCE</scope>
    <source>
        <strain evidence="6">Hamamatsu line</strain>
    </source>
</reference>
<sequence length="155" mass="17649">MCFFLEEPTHLLYKTALVLAVLRCLLNLTFNFKHLTYFFSANHPSDSPSVSSDNLVLTTFGEAKERMPWVSDTCAVCLSDLNQADHVRELSNCCHVFHQDCIDTWVDDHDHNRKTCPLCRAPLLASSQSLAWSNSEQPSWAVDRLLYLFGDDLLP</sequence>
<keyword evidence="3" id="KW-0862">Zinc</keyword>
<dbReference type="GO" id="GO:0008270">
    <property type="term" value="F:zinc ion binding"/>
    <property type="evidence" value="ECO:0007669"/>
    <property type="project" value="UniProtKB-KW"/>
</dbReference>
<dbReference type="GO" id="GO:0061630">
    <property type="term" value="F:ubiquitin protein ligase activity"/>
    <property type="evidence" value="ECO:0007669"/>
    <property type="project" value="TreeGrafter"/>
</dbReference>
<dbReference type="Proteomes" id="UP001165190">
    <property type="component" value="Unassembled WGS sequence"/>
</dbReference>
<evidence type="ECO:0000256" key="3">
    <source>
        <dbReference type="ARBA" id="ARBA00022833"/>
    </source>
</evidence>
<dbReference type="Pfam" id="PF13639">
    <property type="entry name" value="zf-RING_2"/>
    <property type="match status" value="1"/>
</dbReference>
<organism evidence="6 7">
    <name type="scientific">Hibiscus trionum</name>
    <name type="common">Flower of an hour</name>
    <dbReference type="NCBI Taxonomy" id="183268"/>
    <lineage>
        <taxon>Eukaryota</taxon>
        <taxon>Viridiplantae</taxon>
        <taxon>Streptophyta</taxon>
        <taxon>Embryophyta</taxon>
        <taxon>Tracheophyta</taxon>
        <taxon>Spermatophyta</taxon>
        <taxon>Magnoliopsida</taxon>
        <taxon>eudicotyledons</taxon>
        <taxon>Gunneridae</taxon>
        <taxon>Pentapetalae</taxon>
        <taxon>rosids</taxon>
        <taxon>malvids</taxon>
        <taxon>Malvales</taxon>
        <taxon>Malvaceae</taxon>
        <taxon>Malvoideae</taxon>
        <taxon>Hibiscus</taxon>
    </lineage>
</organism>
<keyword evidence="1" id="KW-0479">Metal-binding</keyword>
<evidence type="ECO:0000313" key="7">
    <source>
        <dbReference type="Proteomes" id="UP001165190"/>
    </source>
</evidence>
<keyword evidence="7" id="KW-1185">Reference proteome</keyword>
<accession>A0A9W7M5D4</accession>
<comment type="caution">
    <text evidence="6">The sequence shown here is derived from an EMBL/GenBank/DDBJ whole genome shotgun (WGS) entry which is preliminary data.</text>
</comment>
<gene>
    <name evidence="6" type="ORF">HRI_002522600</name>
</gene>
<dbReference type="SUPFAM" id="SSF57850">
    <property type="entry name" value="RING/U-box"/>
    <property type="match status" value="1"/>
</dbReference>
<dbReference type="SMART" id="SM00184">
    <property type="entry name" value="RING"/>
    <property type="match status" value="1"/>
</dbReference>
<dbReference type="AlphaFoldDB" id="A0A9W7M5D4"/>
<dbReference type="PANTHER" id="PTHR45969">
    <property type="entry name" value="RING ZINC FINGER PROTEIN-RELATED"/>
    <property type="match status" value="1"/>
</dbReference>
<keyword evidence="2 4" id="KW-0863">Zinc-finger</keyword>
<name>A0A9W7M5D4_HIBTR</name>
<dbReference type="EMBL" id="BSYR01000022">
    <property type="protein sequence ID" value="GMI88533.1"/>
    <property type="molecule type" value="Genomic_DNA"/>
</dbReference>
<evidence type="ECO:0000256" key="4">
    <source>
        <dbReference type="PROSITE-ProRule" id="PRU00175"/>
    </source>
</evidence>
<feature type="domain" description="RING-type" evidence="5">
    <location>
        <begin position="74"/>
        <end position="120"/>
    </location>
</feature>
<evidence type="ECO:0000313" key="6">
    <source>
        <dbReference type="EMBL" id="GMI88533.1"/>
    </source>
</evidence>
<dbReference type="PANTHER" id="PTHR45969:SF11">
    <property type="entry name" value="RING_U-BOX SUPERFAMILY PROTEIN"/>
    <property type="match status" value="1"/>
</dbReference>